<keyword evidence="6" id="KW-0560">Oxidoreductase</keyword>
<feature type="domain" description="SPW repeat-containing integral membrane" evidence="12">
    <location>
        <begin position="388"/>
        <end position="480"/>
    </location>
</feature>
<reference evidence="14 15" key="1">
    <citation type="journal article" date="2010" name="Int. J. Syst. Evol. Microbiol.">
        <title>Sphingopyxis bauzanensis sp. nov., a psychrophilic bacterium isolated from soil.</title>
        <authorList>
            <person name="Zhang D.C."/>
            <person name="Liu H.C."/>
            <person name="Xin Y.H."/>
            <person name="Zhou Y.G."/>
            <person name="Schinner F."/>
            <person name="Margesin R."/>
        </authorList>
    </citation>
    <scope>NUCLEOTIDE SEQUENCE [LARGE SCALE GENOMIC DNA]</scope>
    <source>
        <strain evidence="14 15">DSM 22271</strain>
    </source>
</reference>
<feature type="domain" description="Vitamin K epoxide reductase" evidence="13">
    <location>
        <begin position="516"/>
        <end position="651"/>
    </location>
</feature>
<evidence type="ECO:0000259" key="12">
    <source>
        <dbReference type="Pfam" id="PF03779"/>
    </source>
</evidence>
<dbReference type="SUPFAM" id="SSF51735">
    <property type="entry name" value="NAD(P)-binding Rossmann-fold domains"/>
    <property type="match status" value="1"/>
</dbReference>
<dbReference type="RefSeq" id="WP_088440806.1">
    <property type="nucleotide sequence ID" value="NZ_BMMC01000003.1"/>
</dbReference>
<name>A0A246JV48_9SPHN</name>
<dbReference type="AlphaFoldDB" id="A0A246JV48"/>
<dbReference type="CDD" id="cd12919">
    <property type="entry name" value="VKOR_2"/>
    <property type="match status" value="1"/>
</dbReference>
<feature type="transmembrane region" description="Helical" evidence="10">
    <location>
        <begin position="711"/>
        <end position="732"/>
    </location>
</feature>
<keyword evidence="4" id="KW-0874">Quinone</keyword>
<dbReference type="InterPro" id="IPR012932">
    <property type="entry name" value="VKOR"/>
</dbReference>
<evidence type="ECO:0000256" key="7">
    <source>
        <dbReference type="ARBA" id="ARBA00023136"/>
    </source>
</evidence>
<proteinExistence type="inferred from homology"/>
<dbReference type="PANTHER" id="PTHR43245">
    <property type="entry name" value="BIFUNCTIONAL POLYMYXIN RESISTANCE PROTEIN ARNA"/>
    <property type="match status" value="1"/>
</dbReference>
<evidence type="ECO:0000256" key="8">
    <source>
        <dbReference type="ARBA" id="ARBA00023157"/>
    </source>
</evidence>
<gene>
    <name evidence="14" type="ORF">CDQ92_07560</name>
</gene>
<accession>A0A246JV48</accession>
<dbReference type="Pfam" id="PF01370">
    <property type="entry name" value="Epimerase"/>
    <property type="match status" value="1"/>
</dbReference>
<dbReference type="Pfam" id="PF07884">
    <property type="entry name" value="VKOR"/>
    <property type="match status" value="1"/>
</dbReference>
<keyword evidence="15" id="KW-1185">Reference proteome</keyword>
<dbReference type="EMBL" id="NISK01000002">
    <property type="protein sequence ID" value="OWQ96951.1"/>
    <property type="molecule type" value="Genomic_DNA"/>
</dbReference>
<evidence type="ECO:0000313" key="14">
    <source>
        <dbReference type="EMBL" id="OWQ96951.1"/>
    </source>
</evidence>
<feature type="transmembrane region" description="Helical" evidence="10">
    <location>
        <begin position="763"/>
        <end position="782"/>
    </location>
</feature>
<dbReference type="InterPro" id="IPR005530">
    <property type="entry name" value="SPW"/>
</dbReference>
<keyword evidence="5 10" id="KW-1133">Transmembrane helix</keyword>
<evidence type="ECO:0000256" key="4">
    <source>
        <dbReference type="ARBA" id="ARBA00022719"/>
    </source>
</evidence>
<evidence type="ECO:0000256" key="9">
    <source>
        <dbReference type="ARBA" id="ARBA00023284"/>
    </source>
</evidence>
<feature type="transmembrane region" description="Helical" evidence="10">
    <location>
        <begin position="511"/>
        <end position="531"/>
    </location>
</feature>
<keyword evidence="8" id="KW-1015">Disulfide bond</keyword>
<dbReference type="Pfam" id="PF03779">
    <property type="entry name" value="SPW"/>
    <property type="match status" value="1"/>
</dbReference>
<comment type="subcellular location">
    <subcellularLocation>
        <location evidence="1">Membrane</location>
        <topology evidence="1">Multi-pass membrane protein</topology>
    </subcellularLocation>
</comment>
<sequence>MTDKPIVLITGAAGNLGRSIAAALRDRYTVVGLDTDTPDLGFPIYAIDLTDVQDTADALARVRSDFGDRLACVVHLAAFFDFSGEDKPQYQAVNVDGSRHLLRALRDFEVEQIVYAGTMLVHAPGAPGERIDETTSIDPQWAYPRSKAAAEEVLRAERGDTPLVLLRLAGLYDSDTSVPTFAQQIARIYERDLQSHFYSGDTDAGQAMVHREDLVDAFVRTIDRRQSLPGETAILIGEEEALGYGALQDRLGALIHGEEDWATLRLPASAAAAGAWLQDKAEPLVPDAIDAGERPFIQPFMTRMASDHYALDIRRARQLLGWRPRHRLADELPGIVAKLKADPAAWYAANRITPPPFVEEAGAAGLDPENLRRDYEAARRADHAGTRWMHFANIGLGFWIFTQPFILQVTEPLLLWSELILGAALMLFAAFALSWRMIWARWASAGVGALLMAAPFVFWTGNAAAFLSDTLIGMLVFSFAVGGRPEPGPSMVAATDRSSVPAGWSYNPSAWSQRIPIILLALIGLVIARYLTAYQLGQIDSVWDPFFAGLPEEPAKNGTEAVITSFVSESFPIPDAALGGYTYALEIVTGIVGSRARWRTMPWLVFLFGLMIVPLSIVSISFVIIQPIVIGTWATLTLVAAAAMLLQIPYAVDELVATIQFVRRRAGQGQSWLRVFLFGDADAAGSRDDADEFARRPGAIARDMLGGGVNLPWNLLAAGLIGASLLFTPLTWGAEGSAAHADHALGLVSLTIVALAAAEISRIARFLLIPCGVAVAAAPMLLGASVDHLIANLVAGAAIAVLALRRGPVRERYGFASGAA</sequence>
<keyword evidence="9" id="KW-0676">Redox-active center</keyword>
<dbReference type="InterPro" id="IPR038354">
    <property type="entry name" value="VKOR_sf"/>
</dbReference>
<evidence type="ECO:0000256" key="3">
    <source>
        <dbReference type="ARBA" id="ARBA00022692"/>
    </source>
</evidence>
<feature type="transmembrane region" description="Helical" evidence="10">
    <location>
        <begin position="413"/>
        <end position="435"/>
    </location>
</feature>
<dbReference type="GO" id="GO:0048038">
    <property type="term" value="F:quinone binding"/>
    <property type="evidence" value="ECO:0007669"/>
    <property type="project" value="UniProtKB-KW"/>
</dbReference>
<evidence type="ECO:0000256" key="2">
    <source>
        <dbReference type="ARBA" id="ARBA00006214"/>
    </source>
</evidence>
<dbReference type="InterPro" id="IPR036291">
    <property type="entry name" value="NAD(P)-bd_dom_sf"/>
</dbReference>
<evidence type="ECO:0000256" key="10">
    <source>
        <dbReference type="SAM" id="Phobius"/>
    </source>
</evidence>
<feature type="transmembrane region" description="Helical" evidence="10">
    <location>
        <begin position="603"/>
        <end position="624"/>
    </location>
</feature>
<evidence type="ECO:0000259" key="13">
    <source>
        <dbReference type="Pfam" id="PF07884"/>
    </source>
</evidence>
<feature type="domain" description="NAD-dependent epimerase/dehydratase" evidence="11">
    <location>
        <begin position="7"/>
        <end position="237"/>
    </location>
</feature>
<dbReference type="GO" id="GO:0016491">
    <property type="term" value="F:oxidoreductase activity"/>
    <property type="evidence" value="ECO:0007669"/>
    <property type="project" value="UniProtKB-KW"/>
</dbReference>
<dbReference type="Gene3D" id="3.40.50.720">
    <property type="entry name" value="NAD(P)-binding Rossmann-like Domain"/>
    <property type="match status" value="1"/>
</dbReference>
<comment type="similarity">
    <text evidence="2">Belongs to the VKOR family.</text>
</comment>
<evidence type="ECO:0000256" key="6">
    <source>
        <dbReference type="ARBA" id="ARBA00023002"/>
    </source>
</evidence>
<protein>
    <submittedName>
        <fullName evidence="14">DNA polymerase III subunit epsilon</fullName>
    </submittedName>
</protein>
<evidence type="ECO:0000256" key="5">
    <source>
        <dbReference type="ARBA" id="ARBA00022989"/>
    </source>
</evidence>
<dbReference type="InterPro" id="IPR050177">
    <property type="entry name" value="Lipid_A_modif_metabolic_enz"/>
</dbReference>
<evidence type="ECO:0000313" key="15">
    <source>
        <dbReference type="Proteomes" id="UP000197361"/>
    </source>
</evidence>
<dbReference type="Gene3D" id="1.20.1440.130">
    <property type="entry name" value="VKOR domain"/>
    <property type="match status" value="1"/>
</dbReference>
<feature type="transmembrane region" description="Helical" evidence="10">
    <location>
        <begin position="738"/>
        <end position="756"/>
    </location>
</feature>
<evidence type="ECO:0000259" key="11">
    <source>
        <dbReference type="Pfam" id="PF01370"/>
    </source>
</evidence>
<dbReference type="Proteomes" id="UP000197361">
    <property type="component" value="Unassembled WGS sequence"/>
</dbReference>
<dbReference type="OrthoDB" id="9814124at2"/>
<feature type="transmembrane region" description="Helical" evidence="10">
    <location>
        <begin position="630"/>
        <end position="652"/>
    </location>
</feature>
<keyword evidence="3 10" id="KW-0812">Transmembrane</keyword>
<organism evidence="14 15">
    <name type="scientific">Sphingopyxis bauzanensis</name>
    <dbReference type="NCBI Taxonomy" id="651663"/>
    <lineage>
        <taxon>Bacteria</taxon>
        <taxon>Pseudomonadati</taxon>
        <taxon>Pseudomonadota</taxon>
        <taxon>Alphaproteobacteria</taxon>
        <taxon>Sphingomonadales</taxon>
        <taxon>Sphingomonadaceae</taxon>
        <taxon>Sphingopyxis</taxon>
    </lineage>
</organism>
<comment type="caution">
    <text evidence="14">The sequence shown here is derived from an EMBL/GenBank/DDBJ whole genome shotgun (WGS) entry which is preliminary data.</text>
</comment>
<dbReference type="InterPro" id="IPR001509">
    <property type="entry name" value="Epimerase_deHydtase"/>
</dbReference>
<evidence type="ECO:0000256" key="1">
    <source>
        <dbReference type="ARBA" id="ARBA00004141"/>
    </source>
</evidence>
<dbReference type="GO" id="GO:0016020">
    <property type="term" value="C:membrane"/>
    <property type="evidence" value="ECO:0007669"/>
    <property type="project" value="UniProtKB-SubCell"/>
</dbReference>
<feature type="transmembrane region" description="Helical" evidence="10">
    <location>
        <begin position="788"/>
        <end position="804"/>
    </location>
</feature>
<keyword evidence="7 10" id="KW-0472">Membrane</keyword>